<proteinExistence type="predicted"/>
<dbReference type="EMBL" id="GBRH01274041">
    <property type="protein sequence ID" value="JAD23854.1"/>
    <property type="molecule type" value="Transcribed_RNA"/>
</dbReference>
<reference evidence="1" key="2">
    <citation type="journal article" date="2015" name="Data Brief">
        <title>Shoot transcriptome of the giant reed, Arundo donax.</title>
        <authorList>
            <person name="Barrero R.A."/>
            <person name="Guerrero F.D."/>
            <person name="Moolhuijzen P."/>
            <person name="Goolsby J.A."/>
            <person name="Tidwell J."/>
            <person name="Bellgard S.E."/>
            <person name="Bellgard M.I."/>
        </authorList>
    </citation>
    <scope>NUCLEOTIDE SEQUENCE</scope>
    <source>
        <tissue evidence="1">Shoot tissue taken approximately 20 cm above the soil surface</tissue>
    </source>
</reference>
<sequence length="32" mass="3461">MAVRGGLASRARMAMRCRWPCAPTRLPCGTLA</sequence>
<dbReference type="AlphaFoldDB" id="A0A0A8YDA7"/>
<organism evidence="1">
    <name type="scientific">Arundo donax</name>
    <name type="common">Giant reed</name>
    <name type="synonym">Donax arundinaceus</name>
    <dbReference type="NCBI Taxonomy" id="35708"/>
    <lineage>
        <taxon>Eukaryota</taxon>
        <taxon>Viridiplantae</taxon>
        <taxon>Streptophyta</taxon>
        <taxon>Embryophyta</taxon>
        <taxon>Tracheophyta</taxon>
        <taxon>Spermatophyta</taxon>
        <taxon>Magnoliopsida</taxon>
        <taxon>Liliopsida</taxon>
        <taxon>Poales</taxon>
        <taxon>Poaceae</taxon>
        <taxon>PACMAD clade</taxon>
        <taxon>Arundinoideae</taxon>
        <taxon>Arundineae</taxon>
        <taxon>Arundo</taxon>
    </lineage>
</organism>
<reference evidence="1" key="1">
    <citation type="submission" date="2014-09" db="EMBL/GenBank/DDBJ databases">
        <authorList>
            <person name="Magalhaes I.L.F."/>
            <person name="Oliveira U."/>
            <person name="Santos F.R."/>
            <person name="Vidigal T.H.D.A."/>
            <person name="Brescovit A.D."/>
            <person name="Santos A.J."/>
        </authorList>
    </citation>
    <scope>NUCLEOTIDE SEQUENCE</scope>
    <source>
        <tissue evidence="1">Shoot tissue taken approximately 20 cm above the soil surface</tissue>
    </source>
</reference>
<protein>
    <submittedName>
        <fullName evidence="1">Uncharacterized protein</fullName>
    </submittedName>
</protein>
<name>A0A0A8YDA7_ARUDO</name>
<evidence type="ECO:0000313" key="1">
    <source>
        <dbReference type="EMBL" id="JAD23854.1"/>
    </source>
</evidence>
<accession>A0A0A8YDA7</accession>